<dbReference type="PANTHER" id="PTHR32196">
    <property type="entry name" value="ABC TRANSPORTER PERMEASE PROTEIN YPHD-RELATED-RELATED"/>
    <property type="match status" value="1"/>
</dbReference>
<feature type="transmembrane region" description="Helical" evidence="8">
    <location>
        <begin position="128"/>
        <end position="146"/>
    </location>
</feature>
<keyword evidence="3" id="KW-1003">Cell membrane</keyword>
<feature type="transmembrane region" description="Helical" evidence="8">
    <location>
        <begin position="218"/>
        <end position="241"/>
    </location>
</feature>
<dbReference type="AlphaFoldDB" id="A0A5B2VA04"/>
<dbReference type="CDD" id="cd06579">
    <property type="entry name" value="TM_PBP1_transp_AraH_like"/>
    <property type="match status" value="1"/>
</dbReference>
<evidence type="ECO:0000256" key="1">
    <source>
        <dbReference type="ARBA" id="ARBA00004651"/>
    </source>
</evidence>
<evidence type="ECO:0000256" key="5">
    <source>
        <dbReference type="ARBA" id="ARBA00022692"/>
    </source>
</evidence>
<dbReference type="EMBL" id="VUOA01000034">
    <property type="protein sequence ID" value="KAA2235636.1"/>
    <property type="molecule type" value="Genomic_DNA"/>
</dbReference>
<dbReference type="GO" id="GO:0005886">
    <property type="term" value="C:plasma membrane"/>
    <property type="evidence" value="ECO:0007669"/>
    <property type="project" value="UniProtKB-SubCell"/>
</dbReference>
<evidence type="ECO:0000256" key="4">
    <source>
        <dbReference type="ARBA" id="ARBA00022519"/>
    </source>
</evidence>
<name>A0A5B2VA04_9HYPH</name>
<dbReference type="OrthoDB" id="7947581at2"/>
<comment type="caution">
    <text evidence="9">The sequence shown here is derived from an EMBL/GenBank/DDBJ whole genome shotgun (WGS) entry which is preliminary data.</text>
</comment>
<feature type="transmembrane region" description="Helical" evidence="8">
    <location>
        <begin position="72"/>
        <end position="90"/>
    </location>
</feature>
<keyword evidence="4" id="KW-0997">Cell inner membrane</keyword>
<evidence type="ECO:0000256" key="6">
    <source>
        <dbReference type="ARBA" id="ARBA00022989"/>
    </source>
</evidence>
<evidence type="ECO:0000256" key="8">
    <source>
        <dbReference type="SAM" id="Phobius"/>
    </source>
</evidence>
<gene>
    <name evidence="9" type="ORF">F0L46_19270</name>
</gene>
<keyword evidence="2" id="KW-0813">Transport</keyword>
<evidence type="ECO:0000313" key="10">
    <source>
        <dbReference type="Proteomes" id="UP000323142"/>
    </source>
</evidence>
<reference evidence="9 10" key="1">
    <citation type="submission" date="2019-09" db="EMBL/GenBank/DDBJ databases">
        <title>Salinarimonas rosea gen. nov., sp. nov., a new member of the a-2 subgroup of the Proteobacteria.</title>
        <authorList>
            <person name="Liu J."/>
        </authorList>
    </citation>
    <scope>NUCLEOTIDE SEQUENCE [LARGE SCALE GENOMIC DNA]</scope>
    <source>
        <strain evidence="9 10">BN140002</strain>
    </source>
</reference>
<evidence type="ECO:0000313" key="9">
    <source>
        <dbReference type="EMBL" id="KAA2235636.1"/>
    </source>
</evidence>
<feature type="transmembrane region" description="Helical" evidence="8">
    <location>
        <begin position="247"/>
        <end position="264"/>
    </location>
</feature>
<accession>A0A5B2VA04</accession>
<keyword evidence="5 8" id="KW-0812">Transmembrane</keyword>
<evidence type="ECO:0000256" key="3">
    <source>
        <dbReference type="ARBA" id="ARBA00022475"/>
    </source>
</evidence>
<proteinExistence type="predicted"/>
<comment type="subcellular location">
    <subcellularLocation>
        <location evidence="1">Cell membrane</location>
        <topology evidence="1">Multi-pass membrane protein</topology>
    </subcellularLocation>
</comment>
<keyword evidence="6 8" id="KW-1133">Transmembrane helix</keyword>
<evidence type="ECO:0000256" key="7">
    <source>
        <dbReference type="ARBA" id="ARBA00023136"/>
    </source>
</evidence>
<sequence length="346" mass="35156">MKGRLDPQLVFLVLTNVGILAAGAWASGGVFIDPYNLQSMASQVPELGLLAIGVMLAMISGNGGIDLSGIALANLAGVTAALLVGGMISADDAPLLFSVAFGITAVAVGLAGGAVNGLLIAGSGLTPILCTLGTQLLFTGLAVVLSNGRAVSTGSPAPLEELGNGTFLQVPTSFLLFIAVAALIGMGLRFTPSGIRLLLMGTNPVAARFAGFAQGRMLVATYAISGALAGLAGVIIAARNVNVKWDYGGSYLLIAILIAVMAGVKPEGGHGRMICLLLSATALQLLSSFLNFLDVSNFFRDLAWGLLLLFFLAIIRYDALGALTSRIGWRARPEGAPAAGDAATKG</sequence>
<dbReference type="GO" id="GO:0022857">
    <property type="term" value="F:transmembrane transporter activity"/>
    <property type="evidence" value="ECO:0007669"/>
    <property type="project" value="InterPro"/>
</dbReference>
<evidence type="ECO:0000256" key="2">
    <source>
        <dbReference type="ARBA" id="ARBA00022448"/>
    </source>
</evidence>
<feature type="transmembrane region" description="Helical" evidence="8">
    <location>
        <begin position="96"/>
        <end position="121"/>
    </location>
</feature>
<feature type="transmembrane region" description="Helical" evidence="8">
    <location>
        <begin position="47"/>
        <end position="65"/>
    </location>
</feature>
<dbReference type="RefSeq" id="WP_149820557.1">
    <property type="nucleotide sequence ID" value="NZ_VUOA01000034.1"/>
</dbReference>
<dbReference type="PANTHER" id="PTHR32196:SF21">
    <property type="entry name" value="ABC TRANSPORTER PERMEASE PROTEIN YPHD-RELATED"/>
    <property type="match status" value="1"/>
</dbReference>
<dbReference type="Pfam" id="PF02653">
    <property type="entry name" value="BPD_transp_2"/>
    <property type="match status" value="1"/>
</dbReference>
<dbReference type="InterPro" id="IPR001851">
    <property type="entry name" value="ABC_transp_permease"/>
</dbReference>
<feature type="transmembrane region" description="Helical" evidence="8">
    <location>
        <begin position="9"/>
        <end position="27"/>
    </location>
</feature>
<reference evidence="9 10" key="2">
    <citation type="submission" date="2019-09" db="EMBL/GenBank/DDBJ databases">
        <authorList>
            <person name="Jin C."/>
        </authorList>
    </citation>
    <scope>NUCLEOTIDE SEQUENCE [LARGE SCALE GENOMIC DNA]</scope>
    <source>
        <strain evidence="9 10">BN140002</strain>
    </source>
</reference>
<protein>
    <submittedName>
        <fullName evidence="9">ABC transporter permease</fullName>
    </submittedName>
</protein>
<dbReference type="Proteomes" id="UP000323142">
    <property type="component" value="Unassembled WGS sequence"/>
</dbReference>
<keyword evidence="10" id="KW-1185">Reference proteome</keyword>
<feature type="transmembrane region" description="Helical" evidence="8">
    <location>
        <begin position="166"/>
        <end position="188"/>
    </location>
</feature>
<feature type="transmembrane region" description="Helical" evidence="8">
    <location>
        <begin position="302"/>
        <end position="323"/>
    </location>
</feature>
<feature type="transmembrane region" description="Helical" evidence="8">
    <location>
        <begin position="271"/>
        <end position="290"/>
    </location>
</feature>
<organism evidence="9 10">
    <name type="scientific">Salinarimonas soli</name>
    <dbReference type="NCBI Taxonomy" id="1638099"/>
    <lineage>
        <taxon>Bacteria</taxon>
        <taxon>Pseudomonadati</taxon>
        <taxon>Pseudomonadota</taxon>
        <taxon>Alphaproteobacteria</taxon>
        <taxon>Hyphomicrobiales</taxon>
        <taxon>Salinarimonadaceae</taxon>
        <taxon>Salinarimonas</taxon>
    </lineage>
</organism>
<keyword evidence="7 8" id="KW-0472">Membrane</keyword>